<evidence type="ECO:0000259" key="16">
    <source>
        <dbReference type="Pfam" id="PF01225"/>
    </source>
</evidence>
<evidence type="ECO:0000256" key="5">
    <source>
        <dbReference type="ARBA" id="ARBA00022598"/>
    </source>
</evidence>
<protein>
    <recommendedName>
        <fullName evidence="3 14">UDP-N-acetylmuramate--L-alanine ligase</fullName>
        <ecNumber evidence="3 14">6.3.2.8</ecNumber>
    </recommendedName>
    <alternativeName>
        <fullName evidence="14">UDP-N-acetylmuramoyl-L-alanine synthetase</fullName>
    </alternativeName>
</protein>
<evidence type="ECO:0000256" key="9">
    <source>
        <dbReference type="ARBA" id="ARBA00022960"/>
    </source>
</evidence>
<reference evidence="20" key="1">
    <citation type="journal article" date="2019" name="Int. J. Syst. Evol. Microbiol.">
        <title>The Global Catalogue of Microorganisms (GCM) 10K type strain sequencing project: providing services to taxonomists for standard genome sequencing and annotation.</title>
        <authorList>
            <consortium name="The Broad Institute Genomics Platform"/>
            <consortium name="The Broad Institute Genome Sequencing Center for Infectious Disease"/>
            <person name="Wu L."/>
            <person name="Ma J."/>
        </authorList>
    </citation>
    <scope>NUCLEOTIDE SEQUENCE [LARGE SCALE GENOMIC DNA]</scope>
    <source>
        <strain evidence="20">CGMCC 1.10698</strain>
    </source>
</reference>
<comment type="similarity">
    <text evidence="14">Belongs to the MurCDEF family.</text>
</comment>
<dbReference type="GO" id="GO:0008763">
    <property type="term" value="F:UDP-N-acetylmuramate-L-alanine ligase activity"/>
    <property type="evidence" value="ECO:0007669"/>
    <property type="project" value="UniProtKB-EC"/>
</dbReference>
<dbReference type="InterPro" id="IPR005758">
    <property type="entry name" value="UDP-N-AcMur_Ala_ligase_MurC"/>
</dbReference>
<evidence type="ECO:0000313" key="19">
    <source>
        <dbReference type="EMBL" id="MFC4265992.1"/>
    </source>
</evidence>
<evidence type="ECO:0000256" key="1">
    <source>
        <dbReference type="ARBA" id="ARBA00004496"/>
    </source>
</evidence>
<evidence type="ECO:0000256" key="10">
    <source>
        <dbReference type="ARBA" id="ARBA00022984"/>
    </source>
</evidence>
<feature type="region of interest" description="Disordered" evidence="15">
    <location>
        <begin position="449"/>
        <end position="472"/>
    </location>
</feature>
<sequence>MGGAGMSAIARIMLSQGVPVSGSDAKASPALAELEGLGAVVHVGHAAGNVAAANTVVVSSAIRPDNPELLAAQSGGLRVLHRSQALAASMSTDTVVAVAGTHGKTTTTSMITVMLRGAGVDASFAVGGTVQGLGVNAAHGSSGVFVAEADESDASFLNYRPTIAVVTNLEADHLDHYGTAEAVFAAFEDFVSLLPADGVLIACADDVGSARLAALAGAAGKRTLTYGFDAASELRILRSTGEGLTTDTLLELPADSGRPAGSFKLHLQVPGDHNISNAAAAVAVACELGVDIDAALSALGSFKGAARRFEAKGEVRGVRVFDDYAHHPTEVTAALKAARTVAGIHRVHVLFQPHLFSRTRAFATEFAHALALADTVAVLDIYPAREEPIAGVNSTLITDHLVEVGAYQPDAAAAISTLTAAAESGDVILTVGAGDVTGFGSQILAALQAKPEPQADPEPSDPGRPQQAASQVCDVIPVSCADGHPQEDTHG</sequence>
<evidence type="ECO:0000256" key="4">
    <source>
        <dbReference type="ARBA" id="ARBA00022490"/>
    </source>
</evidence>
<dbReference type="Proteomes" id="UP001595773">
    <property type="component" value="Unassembled WGS sequence"/>
</dbReference>
<dbReference type="InterPro" id="IPR036615">
    <property type="entry name" value="Mur_ligase_C_dom_sf"/>
</dbReference>
<evidence type="ECO:0000256" key="8">
    <source>
        <dbReference type="ARBA" id="ARBA00022840"/>
    </source>
</evidence>
<evidence type="ECO:0000256" key="2">
    <source>
        <dbReference type="ARBA" id="ARBA00004752"/>
    </source>
</evidence>
<keyword evidence="11 14" id="KW-0131">Cell cycle</keyword>
<dbReference type="InterPro" id="IPR004101">
    <property type="entry name" value="Mur_ligase_C"/>
</dbReference>
<dbReference type="EC" id="6.3.2.8" evidence="3 14"/>
<evidence type="ECO:0000256" key="12">
    <source>
        <dbReference type="ARBA" id="ARBA00023316"/>
    </source>
</evidence>
<dbReference type="HAMAP" id="MF_00046">
    <property type="entry name" value="MurC"/>
    <property type="match status" value="1"/>
</dbReference>
<dbReference type="NCBIfam" id="TIGR01082">
    <property type="entry name" value="murC"/>
    <property type="match status" value="1"/>
</dbReference>
<keyword evidence="12 14" id="KW-0961">Cell wall biogenesis/degradation</keyword>
<dbReference type="InterPro" id="IPR050061">
    <property type="entry name" value="MurCDEF_pg_biosynth"/>
</dbReference>
<dbReference type="Pfam" id="PF02875">
    <property type="entry name" value="Mur_ligase_C"/>
    <property type="match status" value="1"/>
</dbReference>
<evidence type="ECO:0000256" key="13">
    <source>
        <dbReference type="ARBA" id="ARBA00047833"/>
    </source>
</evidence>
<accession>A0ABV8R0L2</accession>
<keyword evidence="7 14" id="KW-0547">Nucleotide-binding</keyword>
<comment type="function">
    <text evidence="14">Cell wall formation.</text>
</comment>
<organism evidence="19 20">
    <name type="scientific">Arthrobacter cryoconiti</name>
    <dbReference type="NCBI Taxonomy" id="748907"/>
    <lineage>
        <taxon>Bacteria</taxon>
        <taxon>Bacillati</taxon>
        <taxon>Actinomycetota</taxon>
        <taxon>Actinomycetes</taxon>
        <taxon>Micrococcales</taxon>
        <taxon>Micrococcaceae</taxon>
        <taxon>Arthrobacter</taxon>
    </lineage>
</organism>
<comment type="subcellular location">
    <subcellularLocation>
        <location evidence="1 14">Cytoplasm</location>
    </subcellularLocation>
</comment>
<dbReference type="SUPFAM" id="SSF53623">
    <property type="entry name" value="MurD-like peptide ligases, catalytic domain"/>
    <property type="match status" value="1"/>
</dbReference>
<keyword evidence="5 14" id="KW-0436">Ligase</keyword>
<keyword evidence="9 14" id="KW-0133">Cell shape</keyword>
<name>A0ABV8R0L2_9MICC</name>
<keyword evidence="6 14" id="KW-0132">Cell division</keyword>
<keyword evidence="10 14" id="KW-0573">Peptidoglycan synthesis</keyword>
<comment type="caution">
    <text evidence="19">The sequence shown here is derived from an EMBL/GenBank/DDBJ whole genome shotgun (WGS) entry which is preliminary data.</text>
</comment>
<dbReference type="Gene3D" id="3.90.190.20">
    <property type="entry name" value="Mur ligase, C-terminal domain"/>
    <property type="match status" value="1"/>
</dbReference>
<evidence type="ECO:0000256" key="7">
    <source>
        <dbReference type="ARBA" id="ARBA00022741"/>
    </source>
</evidence>
<evidence type="ECO:0000256" key="11">
    <source>
        <dbReference type="ARBA" id="ARBA00023306"/>
    </source>
</evidence>
<proteinExistence type="inferred from homology"/>
<feature type="domain" description="Mur ligase C-terminal" evidence="17">
    <location>
        <begin position="307"/>
        <end position="434"/>
    </location>
</feature>
<gene>
    <name evidence="14 19" type="primary">murC</name>
    <name evidence="19" type="ORF">ACFOW9_10310</name>
</gene>
<evidence type="ECO:0000313" key="20">
    <source>
        <dbReference type="Proteomes" id="UP001595773"/>
    </source>
</evidence>
<dbReference type="Pfam" id="PF01225">
    <property type="entry name" value="Mur_ligase"/>
    <property type="match status" value="1"/>
</dbReference>
<evidence type="ECO:0000256" key="15">
    <source>
        <dbReference type="SAM" id="MobiDB-lite"/>
    </source>
</evidence>
<comment type="pathway">
    <text evidence="2 14">Cell wall biogenesis; peptidoglycan biosynthesis.</text>
</comment>
<feature type="domain" description="Mur ligase N-terminal catalytic" evidence="16">
    <location>
        <begin position="1"/>
        <end position="91"/>
    </location>
</feature>
<comment type="catalytic activity">
    <reaction evidence="13 14">
        <text>UDP-N-acetyl-alpha-D-muramate + L-alanine + ATP = UDP-N-acetyl-alpha-D-muramoyl-L-alanine + ADP + phosphate + H(+)</text>
        <dbReference type="Rhea" id="RHEA:23372"/>
        <dbReference type="ChEBI" id="CHEBI:15378"/>
        <dbReference type="ChEBI" id="CHEBI:30616"/>
        <dbReference type="ChEBI" id="CHEBI:43474"/>
        <dbReference type="ChEBI" id="CHEBI:57972"/>
        <dbReference type="ChEBI" id="CHEBI:70757"/>
        <dbReference type="ChEBI" id="CHEBI:83898"/>
        <dbReference type="ChEBI" id="CHEBI:456216"/>
        <dbReference type="EC" id="6.3.2.8"/>
    </reaction>
</comment>
<evidence type="ECO:0000259" key="18">
    <source>
        <dbReference type="Pfam" id="PF08245"/>
    </source>
</evidence>
<dbReference type="PANTHER" id="PTHR43445:SF3">
    <property type="entry name" value="UDP-N-ACETYLMURAMATE--L-ALANINE LIGASE"/>
    <property type="match status" value="1"/>
</dbReference>
<dbReference type="InterPro" id="IPR013221">
    <property type="entry name" value="Mur_ligase_cen"/>
</dbReference>
<keyword evidence="8 14" id="KW-0067">ATP-binding</keyword>
<evidence type="ECO:0000259" key="17">
    <source>
        <dbReference type="Pfam" id="PF02875"/>
    </source>
</evidence>
<dbReference type="Gene3D" id="3.40.1190.10">
    <property type="entry name" value="Mur-like, catalytic domain"/>
    <property type="match status" value="1"/>
</dbReference>
<evidence type="ECO:0000256" key="3">
    <source>
        <dbReference type="ARBA" id="ARBA00012211"/>
    </source>
</evidence>
<dbReference type="EMBL" id="JBHSCQ010000016">
    <property type="protein sequence ID" value="MFC4265992.1"/>
    <property type="molecule type" value="Genomic_DNA"/>
</dbReference>
<evidence type="ECO:0000256" key="6">
    <source>
        <dbReference type="ARBA" id="ARBA00022618"/>
    </source>
</evidence>
<dbReference type="RefSeq" id="WP_230068093.1">
    <property type="nucleotide sequence ID" value="NZ_BAABLL010000006.1"/>
</dbReference>
<dbReference type="PANTHER" id="PTHR43445">
    <property type="entry name" value="UDP-N-ACETYLMURAMATE--L-ALANINE LIGASE-RELATED"/>
    <property type="match status" value="1"/>
</dbReference>
<dbReference type="InterPro" id="IPR036565">
    <property type="entry name" value="Mur-like_cat_sf"/>
</dbReference>
<dbReference type="Gene3D" id="3.40.50.720">
    <property type="entry name" value="NAD(P)-binding Rossmann-like Domain"/>
    <property type="match status" value="1"/>
</dbReference>
<dbReference type="SUPFAM" id="SSF51984">
    <property type="entry name" value="MurCD N-terminal domain"/>
    <property type="match status" value="1"/>
</dbReference>
<keyword evidence="20" id="KW-1185">Reference proteome</keyword>
<feature type="binding site" evidence="14">
    <location>
        <begin position="100"/>
        <end position="106"/>
    </location>
    <ligand>
        <name>ATP</name>
        <dbReference type="ChEBI" id="CHEBI:30616"/>
    </ligand>
</feature>
<evidence type="ECO:0000256" key="14">
    <source>
        <dbReference type="HAMAP-Rule" id="MF_00046"/>
    </source>
</evidence>
<dbReference type="SUPFAM" id="SSF53244">
    <property type="entry name" value="MurD-like peptide ligases, peptide-binding domain"/>
    <property type="match status" value="1"/>
</dbReference>
<feature type="domain" description="Mur ligase central" evidence="18">
    <location>
        <begin position="98"/>
        <end position="285"/>
    </location>
</feature>
<dbReference type="InterPro" id="IPR000713">
    <property type="entry name" value="Mur_ligase_N"/>
</dbReference>
<keyword evidence="4 14" id="KW-0963">Cytoplasm</keyword>
<dbReference type="Pfam" id="PF08245">
    <property type="entry name" value="Mur_ligase_M"/>
    <property type="match status" value="1"/>
</dbReference>